<dbReference type="CDD" id="cd02440">
    <property type="entry name" value="AdoMet_MTases"/>
    <property type="match status" value="1"/>
</dbReference>
<gene>
    <name evidence="2" type="ORF">DL762_005038</name>
</gene>
<evidence type="ECO:0000313" key="2">
    <source>
        <dbReference type="EMBL" id="RYO85805.1"/>
    </source>
</evidence>
<evidence type="ECO:0008006" key="4">
    <source>
        <dbReference type="Google" id="ProtNLM"/>
    </source>
</evidence>
<dbReference type="InterPro" id="IPR019410">
    <property type="entry name" value="Methyltransf_16"/>
</dbReference>
<evidence type="ECO:0000313" key="3">
    <source>
        <dbReference type="Proteomes" id="UP000294003"/>
    </source>
</evidence>
<dbReference type="SUPFAM" id="SSF53335">
    <property type="entry name" value="S-adenosyl-L-methionine-dependent methyltransferases"/>
    <property type="match status" value="1"/>
</dbReference>
<protein>
    <recommendedName>
        <fullName evidence="4">NAD(P)-binding domain-containing protein</fullName>
    </recommendedName>
</protein>
<dbReference type="Gene3D" id="3.40.50.720">
    <property type="entry name" value="NAD(P)-binding Rossmann-like Domain"/>
    <property type="match status" value="1"/>
</dbReference>
<dbReference type="InterPro" id="IPR029063">
    <property type="entry name" value="SAM-dependent_MTases_sf"/>
</dbReference>
<dbReference type="PANTHER" id="PTHR14614:SF147">
    <property type="entry name" value="S-ADENOSYLMETHIONINE-DEPENDENT METHYLTRANSFERASE OF THE SEVEN BETA-STRAND FAMILY"/>
    <property type="match status" value="1"/>
</dbReference>
<dbReference type="PANTHER" id="PTHR14614">
    <property type="entry name" value="HEPATOCELLULAR CARCINOMA-ASSOCIATED ANTIGEN"/>
    <property type="match status" value="1"/>
</dbReference>
<keyword evidence="3" id="KW-1185">Reference proteome</keyword>
<dbReference type="Gene3D" id="3.40.50.150">
    <property type="entry name" value="Vaccinia Virus protein VP39"/>
    <property type="match status" value="1"/>
</dbReference>
<name>A0ABY0H757_9PEZI</name>
<dbReference type="Pfam" id="PF10294">
    <property type="entry name" value="Methyltransf_16"/>
    <property type="match status" value="1"/>
</dbReference>
<reference evidence="2 3" key="1">
    <citation type="submission" date="2018-06" db="EMBL/GenBank/DDBJ databases">
        <title>Complete Genomes of Monosporascus.</title>
        <authorList>
            <person name="Robinson A.J."/>
            <person name="Natvig D.O."/>
        </authorList>
    </citation>
    <scope>NUCLEOTIDE SEQUENCE [LARGE SCALE GENOMIC DNA]</scope>
    <source>
        <strain evidence="2 3">CBS 609.92</strain>
    </source>
</reference>
<dbReference type="InterPro" id="IPR036291">
    <property type="entry name" value="NAD(P)-bd_dom_sf"/>
</dbReference>
<sequence>MAGYYTSPRGLEFSFAMASTAVIFGSTGLVGHRILSALLTLDTNLVVHTISRRPPRTESPKLSAQIEADTTKWAHVLSSLSPTPSIVISSLGMTRVQAGGIANQWKIDYNQLARAAHAAGVKTYLFVSSAGTRGLLRGYVPFSRMKQGVEDAIRDIGFGACHRHTAGCHPGKREVEHPGGPLLNAAVRILGRISQDWQNGVGQDAEAIGRAVVHAAILTQQGKAPSKYWVLGQADPEGLRRAPPMRLAGHPLLLPPTRSLPALRSLEWVTEDELAAALGNLYALYCPLPPSFAFHQSSRFERGGKYVGAVATTATGSCTPIVVDSGYVSGNEDEDGDRGDGDSDHAAGAEMLRADSFERGFAERWLTGFIARSEELTCFGTEEARERTVERASCVLSSFFASTAAEEERHAEETAQIAREFSFELFLSPAFDAASITTITTAAVSPFASGDGWVGNTDAPATTAVIKVRLNDGLAGASNDDHTDVGLQSWGASIVFSELLCAAPERFLGRILRTKPAAETDEAAVLPGSNPKTSPRLVELGAGTGLVSLVLAAALPRLGVPSPSVIATDYHPAVLSNLRANIAVNFPPPSSSPFHPAAPVIDSCALDWSAPSLGPPLDEARADVLVATDVVYAPEHAAWLRDCAARLLAPAGVFWLVATVRPNGKFAGISDTVRAAFAAVEEKDRPVDGHKLAILGEEWIEKRRGVGRGDESGYRLFRIGWA</sequence>
<organism evidence="2 3">
    <name type="scientific">Monosporascus cannonballus</name>
    <dbReference type="NCBI Taxonomy" id="155416"/>
    <lineage>
        <taxon>Eukaryota</taxon>
        <taxon>Fungi</taxon>
        <taxon>Dikarya</taxon>
        <taxon>Ascomycota</taxon>
        <taxon>Pezizomycotina</taxon>
        <taxon>Sordariomycetes</taxon>
        <taxon>Xylariomycetidae</taxon>
        <taxon>Xylariales</taxon>
        <taxon>Xylariales incertae sedis</taxon>
        <taxon>Monosporascus</taxon>
    </lineage>
</organism>
<dbReference type="SUPFAM" id="SSF51735">
    <property type="entry name" value="NAD(P)-binding Rossmann-fold domains"/>
    <property type="match status" value="1"/>
</dbReference>
<evidence type="ECO:0000256" key="1">
    <source>
        <dbReference type="SAM" id="MobiDB-lite"/>
    </source>
</evidence>
<dbReference type="EMBL" id="QJNS01000128">
    <property type="protein sequence ID" value="RYO85805.1"/>
    <property type="molecule type" value="Genomic_DNA"/>
</dbReference>
<dbReference type="Proteomes" id="UP000294003">
    <property type="component" value="Unassembled WGS sequence"/>
</dbReference>
<accession>A0ABY0H757</accession>
<proteinExistence type="predicted"/>
<feature type="region of interest" description="Disordered" evidence="1">
    <location>
        <begin position="325"/>
        <end position="346"/>
    </location>
</feature>
<comment type="caution">
    <text evidence="2">The sequence shown here is derived from an EMBL/GenBank/DDBJ whole genome shotgun (WGS) entry which is preliminary data.</text>
</comment>